<evidence type="ECO:0000313" key="2">
    <source>
        <dbReference type="Proteomes" id="UP000076532"/>
    </source>
</evidence>
<feature type="non-terminal residue" evidence="1">
    <location>
        <position position="50"/>
    </location>
</feature>
<evidence type="ECO:0000313" key="1">
    <source>
        <dbReference type="EMBL" id="KZP33858.1"/>
    </source>
</evidence>
<proteinExistence type="predicted"/>
<name>A0A166WKS4_9AGAM</name>
<feature type="non-terminal residue" evidence="1">
    <location>
        <position position="1"/>
    </location>
</feature>
<reference evidence="1 2" key="1">
    <citation type="journal article" date="2016" name="Mol. Biol. Evol.">
        <title>Comparative Genomics of Early-Diverging Mushroom-Forming Fungi Provides Insights into the Origins of Lignocellulose Decay Capabilities.</title>
        <authorList>
            <person name="Nagy L.G."/>
            <person name="Riley R."/>
            <person name="Tritt A."/>
            <person name="Adam C."/>
            <person name="Daum C."/>
            <person name="Floudas D."/>
            <person name="Sun H."/>
            <person name="Yadav J.S."/>
            <person name="Pangilinan J."/>
            <person name="Larsson K.H."/>
            <person name="Matsuura K."/>
            <person name="Barry K."/>
            <person name="Labutti K."/>
            <person name="Kuo R."/>
            <person name="Ohm R.A."/>
            <person name="Bhattacharya S.S."/>
            <person name="Shirouzu T."/>
            <person name="Yoshinaga Y."/>
            <person name="Martin F.M."/>
            <person name="Grigoriev I.V."/>
            <person name="Hibbett D.S."/>
        </authorList>
    </citation>
    <scope>NUCLEOTIDE SEQUENCE [LARGE SCALE GENOMIC DNA]</scope>
    <source>
        <strain evidence="1 2">CBS 109695</strain>
    </source>
</reference>
<accession>A0A166WKS4</accession>
<organism evidence="1 2">
    <name type="scientific">Athelia psychrophila</name>
    <dbReference type="NCBI Taxonomy" id="1759441"/>
    <lineage>
        <taxon>Eukaryota</taxon>
        <taxon>Fungi</taxon>
        <taxon>Dikarya</taxon>
        <taxon>Basidiomycota</taxon>
        <taxon>Agaricomycotina</taxon>
        <taxon>Agaricomycetes</taxon>
        <taxon>Agaricomycetidae</taxon>
        <taxon>Atheliales</taxon>
        <taxon>Atheliaceae</taxon>
        <taxon>Athelia</taxon>
    </lineage>
</organism>
<keyword evidence="2" id="KW-1185">Reference proteome</keyword>
<dbReference type="AlphaFoldDB" id="A0A166WKS4"/>
<dbReference type="EMBL" id="KV417481">
    <property type="protein sequence ID" value="KZP33858.1"/>
    <property type="molecule type" value="Genomic_DNA"/>
</dbReference>
<sequence length="50" mass="5186">LATSQHPVAQLATSCALSGHRWELSNNRPAGFLALACSLRHSDAAGIATL</sequence>
<dbReference type="Proteomes" id="UP000076532">
    <property type="component" value="Unassembled WGS sequence"/>
</dbReference>
<gene>
    <name evidence="1" type="ORF">FIBSPDRAFT_847017</name>
</gene>
<protein>
    <submittedName>
        <fullName evidence="1">Uncharacterized protein</fullName>
    </submittedName>
</protein>